<feature type="signal peptide" evidence="4">
    <location>
        <begin position="1"/>
        <end position="20"/>
    </location>
</feature>
<reference evidence="6 7" key="1">
    <citation type="journal article" date="2017" name="Gigascience">
        <title>Draft genome of the honey bee ectoparasitic mite, Tropilaelaps mercedesae, is shaped by the parasitic life history.</title>
        <authorList>
            <person name="Dong X."/>
            <person name="Armstrong S.D."/>
            <person name="Xia D."/>
            <person name="Makepeace B.L."/>
            <person name="Darby A.C."/>
            <person name="Kadowaki T."/>
        </authorList>
    </citation>
    <scope>NUCLEOTIDE SEQUENCE [LARGE SCALE GENOMIC DNA]</scope>
    <source>
        <strain evidence="6">Wuxi-XJTLU</strain>
    </source>
</reference>
<evidence type="ECO:0000256" key="3">
    <source>
        <dbReference type="ARBA" id="ARBA00023157"/>
    </source>
</evidence>
<evidence type="ECO:0000313" key="6">
    <source>
        <dbReference type="EMBL" id="OQR69738.1"/>
    </source>
</evidence>
<comment type="caution">
    <text evidence="6">The sequence shown here is derived from an EMBL/GenBank/DDBJ whole genome shotgun (WGS) entry which is preliminary data.</text>
</comment>
<dbReference type="InterPro" id="IPR006207">
    <property type="entry name" value="Cys_knot_C"/>
</dbReference>
<accession>A0A1V9X8N3</accession>
<keyword evidence="3" id="KW-1015">Disulfide bond</keyword>
<dbReference type="Pfam" id="PF00007">
    <property type="entry name" value="Cys_knot"/>
    <property type="match status" value="1"/>
</dbReference>
<keyword evidence="2" id="KW-0964">Secreted</keyword>
<keyword evidence="4" id="KW-0732">Signal</keyword>
<dbReference type="InterPro" id="IPR006208">
    <property type="entry name" value="Glyco_hormone_CN"/>
</dbReference>
<dbReference type="SMART" id="SM00041">
    <property type="entry name" value="CT"/>
    <property type="match status" value="1"/>
</dbReference>
<proteinExistence type="predicted"/>
<evidence type="ECO:0000256" key="2">
    <source>
        <dbReference type="ARBA" id="ARBA00022525"/>
    </source>
</evidence>
<dbReference type="GO" id="GO:0005576">
    <property type="term" value="C:extracellular region"/>
    <property type="evidence" value="ECO:0007669"/>
    <property type="project" value="UniProtKB-SubCell"/>
</dbReference>
<dbReference type="InParanoid" id="A0A1V9X8N3"/>
<name>A0A1V9X8N3_9ACAR</name>
<keyword evidence="7" id="KW-1185">Reference proteome</keyword>
<feature type="chain" id="PRO_5013093990" description="CTCK domain-containing protein" evidence="4">
    <location>
        <begin position="21"/>
        <end position="133"/>
    </location>
</feature>
<dbReference type="EMBL" id="MNPL01020007">
    <property type="protein sequence ID" value="OQR69738.1"/>
    <property type="molecule type" value="Genomic_DNA"/>
</dbReference>
<comment type="subcellular location">
    <subcellularLocation>
        <location evidence="1">Secreted</location>
    </subcellularLocation>
</comment>
<dbReference type="AlphaFoldDB" id="A0A1V9X8N3"/>
<gene>
    <name evidence="6" type="ORF">BIW11_01796</name>
</gene>
<dbReference type="OrthoDB" id="6262482at2759"/>
<sequence length="133" mass="15135">MYCVQWGLLLLASALCDTLASHCKVTVIPPRRSYRYFRLELDHVQCFNPGRVEGVTECRGGCESRSGYSPENKTLIIRDCWCCIPAGEPDEIEVAFECRDGRRFMHKVGIPRQCECRSCDIFDDVITEIPIAV</sequence>
<dbReference type="InterPro" id="IPR029034">
    <property type="entry name" value="Cystine-knot_cytokine"/>
</dbReference>
<dbReference type="Gene3D" id="2.10.90.10">
    <property type="entry name" value="Cystine-knot cytokines"/>
    <property type="match status" value="1"/>
</dbReference>
<feature type="domain" description="CTCK" evidence="5">
    <location>
        <begin position="34"/>
        <end position="120"/>
    </location>
</feature>
<protein>
    <recommendedName>
        <fullName evidence="5">CTCK domain-containing protein</fullName>
    </recommendedName>
</protein>
<evidence type="ECO:0000259" key="5">
    <source>
        <dbReference type="SMART" id="SM00041"/>
    </source>
</evidence>
<evidence type="ECO:0000256" key="1">
    <source>
        <dbReference type="ARBA" id="ARBA00004613"/>
    </source>
</evidence>
<evidence type="ECO:0000256" key="4">
    <source>
        <dbReference type="SAM" id="SignalP"/>
    </source>
</evidence>
<organism evidence="6 7">
    <name type="scientific">Tropilaelaps mercedesae</name>
    <dbReference type="NCBI Taxonomy" id="418985"/>
    <lineage>
        <taxon>Eukaryota</taxon>
        <taxon>Metazoa</taxon>
        <taxon>Ecdysozoa</taxon>
        <taxon>Arthropoda</taxon>
        <taxon>Chelicerata</taxon>
        <taxon>Arachnida</taxon>
        <taxon>Acari</taxon>
        <taxon>Parasitiformes</taxon>
        <taxon>Mesostigmata</taxon>
        <taxon>Gamasina</taxon>
        <taxon>Dermanyssoidea</taxon>
        <taxon>Laelapidae</taxon>
        <taxon>Tropilaelaps</taxon>
    </lineage>
</organism>
<evidence type="ECO:0000313" key="7">
    <source>
        <dbReference type="Proteomes" id="UP000192247"/>
    </source>
</evidence>
<dbReference type="Proteomes" id="UP000192247">
    <property type="component" value="Unassembled WGS sequence"/>
</dbReference>